<dbReference type="OrthoDB" id="4420828at2"/>
<dbReference type="EMBL" id="CP019688">
    <property type="protein sequence ID" value="AQQ14431.1"/>
    <property type="molecule type" value="Genomic_DNA"/>
</dbReference>
<proteinExistence type="predicted"/>
<evidence type="ECO:0000313" key="2">
    <source>
        <dbReference type="Proteomes" id="UP000217209"/>
    </source>
</evidence>
<protein>
    <submittedName>
        <fullName evidence="1">Uncharacterized protein</fullName>
    </submittedName>
</protein>
<dbReference type="Proteomes" id="UP000217209">
    <property type="component" value="Chromosome"/>
</dbReference>
<gene>
    <name evidence="1" type="ORF">CGLAU_02230</name>
</gene>
<sequence>MDPIVGPDLDISAMRAHFTAAISAHEEGRSNLQRNQVPLSTADFGEGFASHGREVIESLESLRRTTHQFLLAREQSWGSILSLIDDIEERDTTASDELRGVTGR</sequence>
<reference evidence="1 2" key="1">
    <citation type="submission" date="2016-12" db="EMBL/GenBank/DDBJ databases">
        <authorList>
            <person name="Song W.-J."/>
            <person name="Kurnit D.M."/>
        </authorList>
    </citation>
    <scope>NUCLEOTIDE SEQUENCE [LARGE SCALE GENOMIC DNA]</scope>
    <source>
        <strain evidence="1 2">DSM 30827</strain>
    </source>
</reference>
<dbReference type="KEGG" id="cgv:CGLAU_02230"/>
<evidence type="ECO:0000313" key="1">
    <source>
        <dbReference type="EMBL" id="AQQ14431.1"/>
    </source>
</evidence>
<accession>A0A1Q2HUC8</accession>
<dbReference type="RefSeq" id="WP_095659278.1">
    <property type="nucleotide sequence ID" value="NZ_BAAAKB010000007.1"/>
</dbReference>
<name>A0A1Q2HUC8_9CORY</name>
<dbReference type="AlphaFoldDB" id="A0A1Q2HUC8"/>
<keyword evidence="2" id="KW-1185">Reference proteome</keyword>
<organism evidence="1 2">
    <name type="scientific">Corynebacterium glaucum</name>
    <dbReference type="NCBI Taxonomy" id="187491"/>
    <lineage>
        <taxon>Bacteria</taxon>
        <taxon>Bacillati</taxon>
        <taxon>Actinomycetota</taxon>
        <taxon>Actinomycetes</taxon>
        <taxon>Mycobacteriales</taxon>
        <taxon>Corynebacteriaceae</taxon>
        <taxon>Corynebacterium</taxon>
    </lineage>
</organism>